<sequence>MQPHLKIQRNRKSFDLPSPLPHHRRPQSAVQINREKVLEEHRRRRKSLCCVMQPATTESPTLSPFSPNDPSPTNEPIPPTPGKLLLTFIAQPDF</sequence>
<dbReference type="EMBL" id="BMAW01101801">
    <property type="protein sequence ID" value="GFT01184.1"/>
    <property type="molecule type" value="Genomic_DNA"/>
</dbReference>
<evidence type="ECO:0000313" key="4">
    <source>
        <dbReference type="Proteomes" id="UP000887013"/>
    </source>
</evidence>
<name>A0A8X6N968_NEPPI</name>
<evidence type="ECO:0000313" key="2">
    <source>
        <dbReference type="EMBL" id="GFT01184.1"/>
    </source>
</evidence>
<accession>A0A8X6N968</accession>
<feature type="region of interest" description="Disordered" evidence="1">
    <location>
        <begin position="48"/>
        <end position="83"/>
    </location>
</feature>
<organism evidence="2 4">
    <name type="scientific">Nephila pilipes</name>
    <name type="common">Giant wood spider</name>
    <name type="synonym">Nephila maculata</name>
    <dbReference type="NCBI Taxonomy" id="299642"/>
    <lineage>
        <taxon>Eukaryota</taxon>
        <taxon>Metazoa</taxon>
        <taxon>Ecdysozoa</taxon>
        <taxon>Arthropoda</taxon>
        <taxon>Chelicerata</taxon>
        <taxon>Arachnida</taxon>
        <taxon>Araneae</taxon>
        <taxon>Araneomorphae</taxon>
        <taxon>Entelegynae</taxon>
        <taxon>Araneoidea</taxon>
        <taxon>Nephilidae</taxon>
        <taxon>Nephila</taxon>
    </lineage>
</organism>
<keyword evidence="4" id="KW-1185">Reference proteome</keyword>
<evidence type="ECO:0000256" key="1">
    <source>
        <dbReference type="SAM" id="MobiDB-lite"/>
    </source>
</evidence>
<feature type="compositionally biased region" description="Basic residues" evidence="1">
    <location>
        <begin position="1"/>
        <end position="11"/>
    </location>
</feature>
<dbReference type="AlphaFoldDB" id="A0A8X6N968"/>
<protein>
    <submittedName>
        <fullName evidence="2">Uncharacterized protein</fullName>
    </submittedName>
</protein>
<reference evidence="2" key="1">
    <citation type="submission" date="2020-08" db="EMBL/GenBank/DDBJ databases">
        <title>Multicomponent nature underlies the extraordinary mechanical properties of spider dragline silk.</title>
        <authorList>
            <person name="Kono N."/>
            <person name="Nakamura H."/>
            <person name="Mori M."/>
            <person name="Yoshida Y."/>
            <person name="Ohtoshi R."/>
            <person name="Malay A.D."/>
            <person name="Moran D.A.P."/>
            <person name="Tomita M."/>
            <person name="Numata K."/>
            <person name="Arakawa K."/>
        </authorList>
    </citation>
    <scope>NUCLEOTIDE SEQUENCE</scope>
</reference>
<gene>
    <name evidence="2" type="ORF">NPIL_558221</name>
    <name evidence="3" type="ORF">NPIL_561121</name>
</gene>
<feature type="compositionally biased region" description="Polar residues" evidence="1">
    <location>
        <begin position="54"/>
        <end position="66"/>
    </location>
</feature>
<dbReference type="Proteomes" id="UP000887013">
    <property type="component" value="Unassembled WGS sequence"/>
</dbReference>
<proteinExistence type="predicted"/>
<feature type="region of interest" description="Disordered" evidence="1">
    <location>
        <begin position="1"/>
        <end position="34"/>
    </location>
</feature>
<feature type="compositionally biased region" description="Pro residues" evidence="1">
    <location>
        <begin position="67"/>
        <end position="81"/>
    </location>
</feature>
<comment type="caution">
    <text evidence="2">The sequence shown here is derived from an EMBL/GenBank/DDBJ whole genome shotgun (WGS) entry which is preliminary data.</text>
</comment>
<evidence type="ECO:0000313" key="3">
    <source>
        <dbReference type="EMBL" id="GFU43579.1"/>
    </source>
</evidence>
<dbReference type="EMBL" id="BMAW01036340">
    <property type="protein sequence ID" value="GFU43579.1"/>
    <property type="molecule type" value="Genomic_DNA"/>
</dbReference>